<protein>
    <submittedName>
        <fullName evidence="1">Uncharacterized protein</fullName>
    </submittedName>
</protein>
<accession>A0A9N7Z041</accession>
<gene>
    <name evidence="1" type="ORF">PLEPLA_LOCUS32362</name>
</gene>
<keyword evidence="2" id="KW-1185">Reference proteome</keyword>
<dbReference type="AlphaFoldDB" id="A0A9N7Z041"/>
<evidence type="ECO:0000313" key="1">
    <source>
        <dbReference type="EMBL" id="CAB1444645.1"/>
    </source>
</evidence>
<dbReference type="EMBL" id="CADEAL010003414">
    <property type="protein sequence ID" value="CAB1444645.1"/>
    <property type="molecule type" value="Genomic_DNA"/>
</dbReference>
<sequence length="129" mass="14935">MSRRREECAPQDVLRRARIPVARRRLLCAARNVRRRMCASRNLAAGICACRMCGTLHCKESVRRTRRIAPQDIMPILRMCAVKDVRNICAAGCAVWDMRFSTENCVRCRRCVPAWKMCAAQEIVRRKEI</sequence>
<evidence type="ECO:0000313" key="2">
    <source>
        <dbReference type="Proteomes" id="UP001153269"/>
    </source>
</evidence>
<reference evidence="1" key="1">
    <citation type="submission" date="2020-03" db="EMBL/GenBank/DDBJ databases">
        <authorList>
            <person name="Weist P."/>
        </authorList>
    </citation>
    <scope>NUCLEOTIDE SEQUENCE</scope>
</reference>
<name>A0A9N7Z041_PLEPL</name>
<organism evidence="1 2">
    <name type="scientific">Pleuronectes platessa</name>
    <name type="common">European plaice</name>
    <dbReference type="NCBI Taxonomy" id="8262"/>
    <lineage>
        <taxon>Eukaryota</taxon>
        <taxon>Metazoa</taxon>
        <taxon>Chordata</taxon>
        <taxon>Craniata</taxon>
        <taxon>Vertebrata</taxon>
        <taxon>Euteleostomi</taxon>
        <taxon>Actinopterygii</taxon>
        <taxon>Neopterygii</taxon>
        <taxon>Teleostei</taxon>
        <taxon>Neoteleostei</taxon>
        <taxon>Acanthomorphata</taxon>
        <taxon>Carangaria</taxon>
        <taxon>Pleuronectiformes</taxon>
        <taxon>Pleuronectoidei</taxon>
        <taxon>Pleuronectidae</taxon>
        <taxon>Pleuronectes</taxon>
    </lineage>
</organism>
<dbReference type="Proteomes" id="UP001153269">
    <property type="component" value="Unassembled WGS sequence"/>
</dbReference>
<comment type="caution">
    <text evidence="1">The sequence shown here is derived from an EMBL/GenBank/DDBJ whole genome shotgun (WGS) entry which is preliminary data.</text>
</comment>
<proteinExistence type="predicted"/>